<evidence type="ECO:0008006" key="9">
    <source>
        <dbReference type="Google" id="ProtNLM"/>
    </source>
</evidence>
<dbReference type="Proteomes" id="UP000708208">
    <property type="component" value="Unassembled WGS sequence"/>
</dbReference>
<comment type="similarity">
    <text evidence="2">Belongs to the cytochrome P450 family.</text>
</comment>
<dbReference type="PANTHER" id="PTHR24291">
    <property type="entry name" value="CYTOCHROME P450 FAMILY 4"/>
    <property type="match status" value="1"/>
</dbReference>
<keyword evidence="4" id="KW-0479">Metal-binding</keyword>
<sequence length="86" mass="10115">SLKERADTRDIYWHGKPRQAFLDLLLNTQKNTDNTLSDLDIRDEVNTFIFEGHGTISINLSWTVFLLSCYPQFQKRVHEELDDIFA</sequence>
<evidence type="ECO:0000256" key="1">
    <source>
        <dbReference type="ARBA" id="ARBA00001971"/>
    </source>
</evidence>
<evidence type="ECO:0000313" key="7">
    <source>
        <dbReference type="EMBL" id="CAG7726516.1"/>
    </source>
</evidence>
<feature type="non-terminal residue" evidence="7">
    <location>
        <position position="86"/>
    </location>
</feature>
<protein>
    <recommendedName>
        <fullName evidence="9">Cytochrome P450</fullName>
    </recommendedName>
</protein>
<dbReference type="GO" id="GO:0005506">
    <property type="term" value="F:iron ion binding"/>
    <property type="evidence" value="ECO:0007669"/>
    <property type="project" value="InterPro"/>
</dbReference>
<evidence type="ECO:0000313" key="8">
    <source>
        <dbReference type="Proteomes" id="UP000708208"/>
    </source>
</evidence>
<feature type="non-terminal residue" evidence="7">
    <location>
        <position position="1"/>
    </location>
</feature>
<proteinExistence type="inferred from homology"/>
<name>A0A8J2P6N2_9HEXA</name>
<dbReference type="AlphaFoldDB" id="A0A8J2P6N2"/>
<dbReference type="GO" id="GO:0004497">
    <property type="term" value="F:monooxygenase activity"/>
    <property type="evidence" value="ECO:0007669"/>
    <property type="project" value="InterPro"/>
</dbReference>
<keyword evidence="6" id="KW-0408">Iron</keyword>
<dbReference type="EMBL" id="CAJVCH010136555">
    <property type="protein sequence ID" value="CAG7726516.1"/>
    <property type="molecule type" value="Genomic_DNA"/>
</dbReference>
<dbReference type="InterPro" id="IPR050196">
    <property type="entry name" value="Cytochrome_P450_Monoox"/>
</dbReference>
<keyword evidence="8" id="KW-1185">Reference proteome</keyword>
<comment type="caution">
    <text evidence="7">The sequence shown here is derived from an EMBL/GenBank/DDBJ whole genome shotgun (WGS) entry which is preliminary data.</text>
</comment>
<keyword evidence="5" id="KW-0560">Oxidoreductase</keyword>
<dbReference type="OrthoDB" id="1470350at2759"/>
<evidence type="ECO:0000256" key="4">
    <source>
        <dbReference type="ARBA" id="ARBA00022723"/>
    </source>
</evidence>
<accession>A0A8J2P6N2</accession>
<reference evidence="7" key="1">
    <citation type="submission" date="2021-06" db="EMBL/GenBank/DDBJ databases">
        <authorList>
            <person name="Hodson N. C."/>
            <person name="Mongue J. A."/>
            <person name="Jaron S. K."/>
        </authorList>
    </citation>
    <scope>NUCLEOTIDE SEQUENCE</scope>
</reference>
<evidence type="ECO:0000256" key="2">
    <source>
        <dbReference type="ARBA" id="ARBA00010617"/>
    </source>
</evidence>
<dbReference type="GO" id="GO:0020037">
    <property type="term" value="F:heme binding"/>
    <property type="evidence" value="ECO:0007669"/>
    <property type="project" value="InterPro"/>
</dbReference>
<keyword evidence="3" id="KW-0349">Heme</keyword>
<evidence type="ECO:0000256" key="6">
    <source>
        <dbReference type="ARBA" id="ARBA00023004"/>
    </source>
</evidence>
<comment type="cofactor">
    <cofactor evidence="1">
        <name>heme</name>
        <dbReference type="ChEBI" id="CHEBI:30413"/>
    </cofactor>
</comment>
<dbReference type="PANTHER" id="PTHR24291:SF209">
    <property type="entry name" value="CYTOCHROME P450-LIKE PROTEIN"/>
    <property type="match status" value="1"/>
</dbReference>
<evidence type="ECO:0000256" key="3">
    <source>
        <dbReference type="ARBA" id="ARBA00022617"/>
    </source>
</evidence>
<dbReference type="InterPro" id="IPR001128">
    <property type="entry name" value="Cyt_P450"/>
</dbReference>
<dbReference type="Pfam" id="PF00067">
    <property type="entry name" value="p450"/>
    <property type="match status" value="1"/>
</dbReference>
<evidence type="ECO:0000256" key="5">
    <source>
        <dbReference type="ARBA" id="ARBA00023002"/>
    </source>
</evidence>
<dbReference type="GO" id="GO:0016705">
    <property type="term" value="F:oxidoreductase activity, acting on paired donors, with incorporation or reduction of molecular oxygen"/>
    <property type="evidence" value="ECO:0007669"/>
    <property type="project" value="InterPro"/>
</dbReference>
<organism evidence="7 8">
    <name type="scientific">Allacma fusca</name>
    <dbReference type="NCBI Taxonomy" id="39272"/>
    <lineage>
        <taxon>Eukaryota</taxon>
        <taxon>Metazoa</taxon>
        <taxon>Ecdysozoa</taxon>
        <taxon>Arthropoda</taxon>
        <taxon>Hexapoda</taxon>
        <taxon>Collembola</taxon>
        <taxon>Symphypleona</taxon>
        <taxon>Sminthuridae</taxon>
        <taxon>Allacma</taxon>
    </lineage>
</organism>
<gene>
    <name evidence="7" type="ORF">AFUS01_LOCUS15425</name>
</gene>